<keyword evidence="3" id="KW-0813">Transport</keyword>
<dbReference type="GO" id="GO:0006814">
    <property type="term" value="P:sodium ion transport"/>
    <property type="evidence" value="ECO:0007669"/>
    <property type="project" value="UniProtKB-KW"/>
</dbReference>
<dbReference type="InterPro" id="IPR038377">
    <property type="entry name" value="Na/Glc_symporter_sf"/>
</dbReference>
<dbReference type="KEGG" id="osg:BST96_20140"/>
<keyword evidence="9" id="KW-0406">Ion transport</keyword>
<evidence type="ECO:0000313" key="16">
    <source>
        <dbReference type="Proteomes" id="UP000193450"/>
    </source>
</evidence>
<name>A0A1X9NDU3_9GAMM</name>
<evidence type="ECO:0000256" key="9">
    <source>
        <dbReference type="ARBA" id="ARBA00023065"/>
    </source>
</evidence>
<dbReference type="PANTHER" id="PTHR48086">
    <property type="entry name" value="SODIUM/PROLINE SYMPORTER-RELATED"/>
    <property type="match status" value="1"/>
</dbReference>
<evidence type="ECO:0000256" key="2">
    <source>
        <dbReference type="ARBA" id="ARBA00006434"/>
    </source>
</evidence>
<feature type="transmembrane region" description="Helical" evidence="14">
    <location>
        <begin position="6"/>
        <end position="24"/>
    </location>
</feature>
<feature type="transmembrane region" description="Helical" evidence="14">
    <location>
        <begin position="425"/>
        <end position="443"/>
    </location>
</feature>
<keyword evidence="6" id="KW-0769">Symport</keyword>
<keyword evidence="7 14" id="KW-1133">Transmembrane helix</keyword>
<evidence type="ECO:0000256" key="12">
    <source>
        <dbReference type="ARBA" id="ARBA00033708"/>
    </source>
</evidence>
<keyword evidence="16" id="KW-1185">Reference proteome</keyword>
<dbReference type="RefSeq" id="WP_085760409.1">
    <property type="nucleotide sequence ID" value="NZ_CP019343.1"/>
</dbReference>
<feature type="transmembrane region" description="Helical" evidence="14">
    <location>
        <begin position="272"/>
        <end position="295"/>
    </location>
</feature>
<reference evidence="15 16" key="1">
    <citation type="submission" date="2016-11" db="EMBL/GenBank/DDBJ databases">
        <title>Trade-off between light-utilization and light-protection in marine flavobacteria.</title>
        <authorList>
            <person name="Kumagai Y."/>
        </authorList>
    </citation>
    <scope>NUCLEOTIDE SEQUENCE [LARGE SCALE GENOMIC DNA]</scope>
    <source>
        <strain evidence="15 16">NBRC 107125</strain>
    </source>
</reference>
<comment type="subcellular location">
    <subcellularLocation>
        <location evidence="1">Cell membrane</location>
        <topology evidence="1">Multi-pass membrane protein</topology>
    </subcellularLocation>
</comment>
<feature type="transmembrane region" description="Helical" evidence="14">
    <location>
        <begin position="36"/>
        <end position="56"/>
    </location>
</feature>
<dbReference type="OrthoDB" id="3651542at2"/>
<feature type="transmembrane region" description="Helical" evidence="14">
    <location>
        <begin position="231"/>
        <end position="251"/>
    </location>
</feature>
<evidence type="ECO:0000256" key="14">
    <source>
        <dbReference type="SAM" id="Phobius"/>
    </source>
</evidence>
<evidence type="ECO:0008006" key="17">
    <source>
        <dbReference type="Google" id="ProtNLM"/>
    </source>
</evidence>
<keyword evidence="11" id="KW-0739">Sodium transport</keyword>
<evidence type="ECO:0000256" key="4">
    <source>
        <dbReference type="ARBA" id="ARBA00022475"/>
    </source>
</evidence>
<evidence type="ECO:0000256" key="13">
    <source>
        <dbReference type="RuleBase" id="RU362091"/>
    </source>
</evidence>
<dbReference type="EMBL" id="CP019343">
    <property type="protein sequence ID" value="ARN76208.1"/>
    <property type="molecule type" value="Genomic_DNA"/>
</dbReference>
<dbReference type="InterPro" id="IPR050277">
    <property type="entry name" value="Sodium:Solute_Symporter"/>
</dbReference>
<proteinExistence type="inferred from homology"/>
<protein>
    <recommendedName>
        <fullName evidence="17">Sodium:solute symporter</fullName>
    </recommendedName>
</protein>
<feature type="transmembrane region" description="Helical" evidence="14">
    <location>
        <begin position="122"/>
        <end position="149"/>
    </location>
</feature>
<feature type="transmembrane region" description="Helical" evidence="14">
    <location>
        <begin position="187"/>
        <end position="207"/>
    </location>
</feature>
<dbReference type="PANTHER" id="PTHR48086:SF3">
    <property type="entry name" value="SODIUM_PROLINE SYMPORTER"/>
    <property type="match status" value="1"/>
</dbReference>
<dbReference type="GO" id="GO:0005886">
    <property type="term" value="C:plasma membrane"/>
    <property type="evidence" value="ECO:0007669"/>
    <property type="project" value="UniProtKB-SubCell"/>
</dbReference>
<dbReference type="Proteomes" id="UP000193450">
    <property type="component" value="Chromosome"/>
</dbReference>
<dbReference type="AlphaFoldDB" id="A0A1X9NDU3"/>
<sequence length="478" mass="51845">MPIAPYWWFIALYSLSLLLIGWYASRSSVESSLKDYYLAGASLGPVALFFTLYATNYSGGSLFGIPGKAYRTGLEVAPMIVGLTGVGIVLLAYAPKLYRIAKAHDFLTLGDFVRWRYHYRPLFWLVNALAVFSLTAYILSNLLAVGLLLETASDGVLSFSTSIISVAIIMAIYESMGGMRSVVWSDIIQGALLLVGALCACVLAFIFEPKAVPALVDALAAQQDKFDAGEFPVVTFISLSIVTMFAACVYPQKIQRIYAAKNLQTTLTAYKVMLFMPLITLLPLTMVAMAAPAWVPGLEGRDSERVMLYVIAQLDQHIVGARFLLTLYLAAGVAAIMSTIDSALLTLGSMITHDGIRPNYPELSQQKLQKFGKLLSWGLMIPMVIAAINLPSSVWSLLVFMLEIMLQLTPAVLLGVWLPALRGPAMFAGMLAGLLVTLGLKFVEGGSMPLGVHSGLWGVGLNLLLVFLFSAMPQKTAR</sequence>
<evidence type="ECO:0000256" key="3">
    <source>
        <dbReference type="ARBA" id="ARBA00022448"/>
    </source>
</evidence>
<feature type="transmembrane region" description="Helical" evidence="14">
    <location>
        <begin position="155"/>
        <end position="175"/>
    </location>
</feature>
<organism evidence="15 16">
    <name type="scientific">Oceanicoccus sagamiensis</name>
    <dbReference type="NCBI Taxonomy" id="716816"/>
    <lineage>
        <taxon>Bacteria</taxon>
        <taxon>Pseudomonadati</taxon>
        <taxon>Pseudomonadota</taxon>
        <taxon>Gammaproteobacteria</taxon>
        <taxon>Cellvibrionales</taxon>
        <taxon>Spongiibacteraceae</taxon>
        <taxon>Oceanicoccus</taxon>
    </lineage>
</organism>
<keyword evidence="8" id="KW-0915">Sodium</keyword>
<dbReference type="STRING" id="716816.BST96_20140"/>
<dbReference type="GO" id="GO:0015293">
    <property type="term" value="F:symporter activity"/>
    <property type="evidence" value="ECO:0007669"/>
    <property type="project" value="UniProtKB-KW"/>
</dbReference>
<dbReference type="Pfam" id="PF00474">
    <property type="entry name" value="SSF"/>
    <property type="match status" value="1"/>
</dbReference>
<feature type="transmembrane region" description="Helical" evidence="14">
    <location>
        <begin position="371"/>
        <end position="388"/>
    </location>
</feature>
<evidence type="ECO:0000256" key="6">
    <source>
        <dbReference type="ARBA" id="ARBA00022847"/>
    </source>
</evidence>
<feature type="transmembrane region" description="Helical" evidence="14">
    <location>
        <begin position="76"/>
        <end position="94"/>
    </location>
</feature>
<dbReference type="PROSITE" id="PS50283">
    <property type="entry name" value="NA_SOLUT_SYMP_3"/>
    <property type="match status" value="1"/>
</dbReference>
<feature type="transmembrane region" description="Helical" evidence="14">
    <location>
        <begin position="394"/>
        <end position="418"/>
    </location>
</feature>
<dbReference type="CDD" id="cd10322">
    <property type="entry name" value="SLC5sbd"/>
    <property type="match status" value="1"/>
</dbReference>
<feature type="transmembrane region" description="Helical" evidence="14">
    <location>
        <begin position="327"/>
        <end position="351"/>
    </location>
</feature>
<evidence type="ECO:0000256" key="10">
    <source>
        <dbReference type="ARBA" id="ARBA00023136"/>
    </source>
</evidence>
<evidence type="ECO:0000256" key="5">
    <source>
        <dbReference type="ARBA" id="ARBA00022692"/>
    </source>
</evidence>
<dbReference type="InterPro" id="IPR001734">
    <property type="entry name" value="Na/solute_symporter"/>
</dbReference>
<evidence type="ECO:0000256" key="1">
    <source>
        <dbReference type="ARBA" id="ARBA00004651"/>
    </source>
</evidence>
<evidence type="ECO:0000256" key="11">
    <source>
        <dbReference type="ARBA" id="ARBA00023201"/>
    </source>
</evidence>
<evidence type="ECO:0000313" key="15">
    <source>
        <dbReference type="EMBL" id="ARN76208.1"/>
    </source>
</evidence>
<comment type="catalytic activity">
    <reaction evidence="12">
        <text>L-proline(in) + Na(+)(in) = L-proline(out) + Na(+)(out)</text>
        <dbReference type="Rhea" id="RHEA:28967"/>
        <dbReference type="ChEBI" id="CHEBI:29101"/>
        <dbReference type="ChEBI" id="CHEBI:60039"/>
    </reaction>
</comment>
<keyword evidence="5 14" id="KW-0812">Transmembrane</keyword>
<dbReference type="Gene3D" id="1.20.1730.10">
    <property type="entry name" value="Sodium/glucose cotransporter"/>
    <property type="match status" value="1"/>
</dbReference>
<evidence type="ECO:0000256" key="7">
    <source>
        <dbReference type="ARBA" id="ARBA00022989"/>
    </source>
</evidence>
<keyword evidence="4" id="KW-1003">Cell membrane</keyword>
<evidence type="ECO:0000256" key="8">
    <source>
        <dbReference type="ARBA" id="ARBA00023053"/>
    </source>
</evidence>
<comment type="similarity">
    <text evidence="2 13">Belongs to the sodium:solute symporter (SSF) (TC 2.A.21) family.</text>
</comment>
<keyword evidence="10 14" id="KW-0472">Membrane</keyword>
<gene>
    <name evidence="15" type="ORF">BST96_20140</name>
</gene>
<feature type="transmembrane region" description="Helical" evidence="14">
    <location>
        <begin position="455"/>
        <end position="472"/>
    </location>
</feature>
<accession>A0A1X9NDU3</accession>